<feature type="coiled-coil region" evidence="1">
    <location>
        <begin position="214"/>
        <end position="267"/>
    </location>
</feature>
<dbReference type="Proteomes" id="UP000768163">
    <property type="component" value="Unassembled WGS sequence"/>
</dbReference>
<reference evidence="3" key="1">
    <citation type="submission" date="2019-11" db="EMBL/GenBank/DDBJ databases">
        <title>Lipid analysis of CO2-rich subsurface aquifers suggests an autotrophy-based deep biosphere with lysolipids enriched in CPR bacteria.</title>
        <authorList>
            <person name="Probst A.J."/>
            <person name="Elling F.J."/>
            <person name="Castelle C.J."/>
            <person name="Zhu Q."/>
            <person name="Elvert M."/>
            <person name="Birarda G."/>
            <person name="Holman H.-Y."/>
            <person name="Lane K.R."/>
            <person name="Ladd B."/>
            <person name="Ryan M.C."/>
            <person name="Woyke T."/>
            <person name="Hinrichs K.-U."/>
            <person name="Banfield J.F."/>
        </authorList>
    </citation>
    <scope>NUCLEOTIDE SEQUENCE</scope>
    <source>
        <strain evidence="3">CG_2015-01_33_1645</strain>
        <strain evidence="4">CG_2015-04_33_537</strain>
    </source>
</reference>
<feature type="compositionally biased region" description="Basic and acidic residues" evidence="2">
    <location>
        <begin position="14"/>
        <end position="23"/>
    </location>
</feature>
<feature type="compositionally biased region" description="Low complexity" evidence="2">
    <location>
        <begin position="24"/>
        <end position="35"/>
    </location>
</feature>
<organism evidence="3 5">
    <name type="scientific">Candidatus Altarchaeum hamiconexum</name>
    <dbReference type="NCBI Taxonomy" id="1803513"/>
    <lineage>
        <taxon>Archaea</taxon>
        <taxon>Candidatus Altarchaeota</taxon>
        <taxon>Candidatus Altiarchaeia</taxon>
        <taxon>Candidatus Altarchaeales</taxon>
        <taxon>Candidatus Altarchaeaceae</taxon>
        <taxon>Candidatus Altarchaeum</taxon>
    </lineage>
</organism>
<dbReference type="AlphaFoldDB" id="A0A8J8CHZ4"/>
<evidence type="ECO:0000256" key="1">
    <source>
        <dbReference type="SAM" id="Coils"/>
    </source>
</evidence>
<evidence type="ECO:0000313" key="4">
    <source>
        <dbReference type="EMBL" id="NCS91209.1"/>
    </source>
</evidence>
<feature type="region of interest" description="Disordered" evidence="2">
    <location>
        <begin position="1"/>
        <end position="48"/>
    </location>
</feature>
<dbReference type="EMBL" id="JAACQH010000038">
    <property type="protein sequence ID" value="NCS91209.1"/>
    <property type="molecule type" value="Genomic_DNA"/>
</dbReference>
<comment type="caution">
    <text evidence="3">The sequence shown here is derived from an EMBL/GenBank/DDBJ whole genome shotgun (WGS) entry which is preliminary data.</text>
</comment>
<gene>
    <name evidence="4" type="ORF">GW779_02135</name>
    <name evidence="3" type="ORF">GW910_04050</name>
</gene>
<evidence type="ECO:0000256" key="2">
    <source>
        <dbReference type="SAM" id="MobiDB-lite"/>
    </source>
</evidence>
<evidence type="ECO:0000313" key="3">
    <source>
        <dbReference type="EMBL" id="NCN65222.1"/>
    </source>
</evidence>
<sequence length="421" mass="49582">MSGKWTQILGKIFGKKEKEEKQAGKQQAGKQQAEQTGQTDENLEKSDREKILYKDMDAFIKKKQEKDENATKEKAMPLIDECLRSMENMKNIVEEIKNEKITGINKRAERMVQTNKAMFVKITENVLNTDIDKDANISEIKAKILKTAQTCGETDIQYGRYVSVVHSPMENFRRNLKILANNAMDLNKMNIGQYEEYKILDDKFNTYISEKKRAAEIKNLLMDFKRELSNNQENLKELENSEKFGLMNEALNERAKVLAEKDRIEISIYTKISSVSRILKKIRRKNNIIEISLYIDNPKIFLERNDNEILNFLKLPADLNKEEREKILTYEKNFSVIVEEKKMYKEILEREERTNEDIKKYDVRDEIKRIKTDIADINLKIKQNKKDTERFEKNIQNLQIEISEIKEKLEDKLNVEIGMDV</sequence>
<protein>
    <submittedName>
        <fullName evidence="3">Uncharacterized protein</fullName>
    </submittedName>
</protein>
<name>A0A8J8CHZ4_9ARCH</name>
<feature type="coiled-coil region" evidence="1">
    <location>
        <begin position="381"/>
        <end position="415"/>
    </location>
</feature>
<evidence type="ECO:0000313" key="5">
    <source>
        <dbReference type="Proteomes" id="UP000768163"/>
    </source>
</evidence>
<dbReference type="Proteomes" id="UP000738826">
    <property type="component" value="Unassembled WGS sequence"/>
</dbReference>
<proteinExistence type="predicted"/>
<keyword evidence="1" id="KW-0175">Coiled coil</keyword>
<accession>A0A8J8CHZ4</accession>
<dbReference type="EMBL" id="JAACVF010000101">
    <property type="protein sequence ID" value="NCN65222.1"/>
    <property type="molecule type" value="Genomic_DNA"/>
</dbReference>